<dbReference type="EMBL" id="MNAD01000578">
    <property type="protein sequence ID" value="OJT11770.1"/>
    <property type="molecule type" value="Genomic_DNA"/>
</dbReference>
<proteinExistence type="predicted"/>
<dbReference type="Proteomes" id="UP000184267">
    <property type="component" value="Unassembled WGS sequence"/>
</dbReference>
<protein>
    <submittedName>
        <fullName evidence="2">Uncharacterized protein</fullName>
    </submittedName>
</protein>
<accession>A0A1M2VW79</accession>
<keyword evidence="3" id="KW-1185">Reference proteome</keyword>
<feature type="compositionally biased region" description="Basic and acidic residues" evidence="1">
    <location>
        <begin position="87"/>
        <end position="101"/>
    </location>
</feature>
<feature type="region of interest" description="Disordered" evidence="1">
    <location>
        <begin position="60"/>
        <end position="101"/>
    </location>
</feature>
<reference evidence="2 3" key="1">
    <citation type="submission" date="2016-10" db="EMBL/GenBank/DDBJ databases">
        <title>Genome sequence of the basidiomycete white-rot fungus Trametes pubescens.</title>
        <authorList>
            <person name="Makela M.R."/>
            <person name="Granchi Z."/>
            <person name="Peng M."/>
            <person name="De Vries R.P."/>
            <person name="Grigoriev I."/>
            <person name="Riley R."/>
            <person name="Hilden K."/>
        </authorList>
    </citation>
    <scope>NUCLEOTIDE SEQUENCE [LARGE SCALE GENOMIC DNA]</scope>
    <source>
        <strain evidence="2 3">FBCC735</strain>
    </source>
</reference>
<sequence>MEAPGALESGVSVWRISLFLMDRWGPEPEGWSLPKRYGARWENARRLTSQFAKIRKHETRREWKREKTGGETPEYELSAQVGRRSHRTETVIDSRATKSFT</sequence>
<organism evidence="2 3">
    <name type="scientific">Trametes pubescens</name>
    <name type="common">White-rot fungus</name>
    <dbReference type="NCBI Taxonomy" id="154538"/>
    <lineage>
        <taxon>Eukaryota</taxon>
        <taxon>Fungi</taxon>
        <taxon>Dikarya</taxon>
        <taxon>Basidiomycota</taxon>
        <taxon>Agaricomycotina</taxon>
        <taxon>Agaricomycetes</taxon>
        <taxon>Polyporales</taxon>
        <taxon>Polyporaceae</taxon>
        <taxon>Trametes</taxon>
    </lineage>
</organism>
<comment type="caution">
    <text evidence="2">The sequence shown here is derived from an EMBL/GenBank/DDBJ whole genome shotgun (WGS) entry which is preliminary data.</text>
</comment>
<gene>
    <name evidence="2" type="ORF">TRAPUB_11682</name>
</gene>
<feature type="compositionally biased region" description="Basic and acidic residues" evidence="1">
    <location>
        <begin position="60"/>
        <end position="69"/>
    </location>
</feature>
<evidence type="ECO:0000313" key="3">
    <source>
        <dbReference type="Proteomes" id="UP000184267"/>
    </source>
</evidence>
<evidence type="ECO:0000256" key="1">
    <source>
        <dbReference type="SAM" id="MobiDB-lite"/>
    </source>
</evidence>
<name>A0A1M2VW79_TRAPU</name>
<evidence type="ECO:0000313" key="2">
    <source>
        <dbReference type="EMBL" id="OJT11770.1"/>
    </source>
</evidence>
<dbReference type="AlphaFoldDB" id="A0A1M2VW79"/>